<organism evidence="6 7">
    <name type="scientific">Salipiger abyssi</name>
    <dbReference type="NCBI Taxonomy" id="1250539"/>
    <lineage>
        <taxon>Bacteria</taxon>
        <taxon>Pseudomonadati</taxon>
        <taxon>Pseudomonadota</taxon>
        <taxon>Alphaproteobacteria</taxon>
        <taxon>Rhodobacterales</taxon>
        <taxon>Roseobacteraceae</taxon>
        <taxon>Salipiger</taxon>
    </lineage>
</organism>
<dbReference type="PANTHER" id="PTHR30427">
    <property type="entry name" value="TRANSCRIPTIONAL ACTIVATOR PROTEIN LYSR"/>
    <property type="match status" value="1"/>
</dbReference>
<name>A0A1P8UMJ3_9RHOB</name>
<dbReference type="Pfam" id="PF00126">
    <property type="entry name" value="HTH_1"/>
    <property type="match status" value="1"/>
</dbReference>
<comment type="similarity">
    <text evidence="1">Belongs to the LysR transcriptional regulatory family.</text>
</comment>
<dbReference type="GO" id="GO:0003700">
    <property type="term" value="F:DNA-binding transcription factor activity"/>
    <property type="evidence" value="ECO:0007669"/>
    <property type="project" value="InterPro"/>
</dbReference>
<dbReference type="AlphaFoldDB" id="A0A1P8UMJ3"/>
<dbReference type="Proteomes" id="UP000187059">
    <property type="component" value="Plasmid pPABY2"/>
</dbReference>
<dbReference type="PROSITE" id="PS50931">
    <property type="entry name" value="HTH_LYSR"/>
    <property type="match status" value="1"/>
</dbReference>
<dbReference type="RefSeq" id="WP_076694392.1">
    <property type="nucleotide sequence ID" value="NZ_CP015090.1"/>
</dbReference>
<keyword evidence="3" id="KW-0238">DNA-binding</keyword>
<evidence type="ECO:0000259" key="5">
    <source>
        <dbReference type="PROSITE" id="PS50931"/>
    </source>
</evidence>
<dbReference type="EMBL" id="CP015090">
    <property type="protein sequence ID" value="APZ50593.1"/>
    <property type="molecule type" value="Genomic_DNA"/>
</dbReference>
<dbReference type="SUPFAM" id="SSF53850">
    <property type="entry name" value="Periplasmic binding protein-like II"/>
    <property type="match status" value="1"/>
</dbReference>
<geneLocation type="plasmid" evidence="7">
    <name>ppaby2</name>
</geneLocation>
<keyword evidence="4" id="KW-0804">Transcription</keyword>
<evidence type="ECO:0000256" key="2">
    <source>
        <dbReference type="ARBA" id="ARBA00023015"/>
    </source>
</evidence>
<dbReference type="KEGG" id="paby:Ga0080574_TMP259"/>
<dbReference type="PRINTS" id="PR00039">
    <property type="entry name" value="HTHLYSR"/>
</dbReference>
<dbReference type="GO" id="GO:0010628">
    <property type="term" value="P:positive regulation of gene expression"/>
    <property type="evidence" value="ECO:0007669"/>
    <property type="project" value="TreeGrafter"/>
</dbReference>
<protein>
    <submittedName>
        <fullName evidence="6">Transcriptional regulator</fullName>
    </submittedName>
</protein>
<feature type="domain" description="HTH lysR-type" evidence="5">
    <location>
        <begin position="4"/>
        <end position="61"/>
    </location>
</feature>
<gene>
    <name evidence="6" type="ORF">Ga0080574_TMP259</name>
</gene>
<evidence type="ECO:0000313" key="7">
    <source>
        <dbReference type="Proteomes" id="UP000187059"/>
    </source>
</evidence>
<dbReference type="Pfam" id="PF03466">
    <property type="entry name" value="LysR_substrate"/>
    <property type="match status" value="1"/>
</dbReference>
<dbReference type="InterPro" id="IPR036388">
    <property type="entry name" value="WH-like_DNA-bd_sf"/>
</dbReference>
<dbReference type="GO" id="GO:0043565">
    <property type="term" value="F:sequence-specific DNA binding"/>
    <property type="evidence" value="ECO:0007669"/>
    <property type="project" value="TreeGrafter"/>
</dbReference>
<sequence length="315" mass="35231">MRQLTMRQVEAFRAVMLLGSMTKAAEFLQISQPAVSRLMADMQESLGYTLFRRTRHGTIPTPEAKRLREEVGSLFSGLEELNRRAFAIRDLEIGELRIGTISLYGNGLLPQIISQFLRDNPGVTVNLEVDHHDRIVDWVQSDKVEFGLVSLPAFTGDLDVELISAEPAVCIMPPDHPLAGKRMIEPQDLADFPFIGFPRSSPTRFQIDQIFDRLGLPRKVVVEATTHEAVCNFVAAGAGVSIISPFSPYLRESNRLLARPFHPTLMREIGLLTQPNRTSLVGARFQTYIDEYFRNATRMPIGTSDPADPALARGR</sequence>
<dbReference type="SUPFAM" id="SSF46785">
    <property type="entry name" value="Winged helix' DNA-binding domain"/>
    <property type="match status" value="1"/>
</dbReference>
<dbReference type="Gene3D" id="3.40.190.290">
    <property type="match status" value="1"/>
</dbReference>
<dbReference type="PANTHER" id="PTHR30427:SF1">
    <property type="entry name" value="TRANSCRIPTIONAL ACTIVATOR PROTEIN LYSR"/>
    <property type="match status" value="1"/>
</dbReference>
<evidence type="ECO:0000256" key="4">
    <source>
        <dbReference type="ARBA" id="ARBA00023163"/>
    </source>
</evidence>
<evidence type="ECO:0000256" key="3">
    <source>
        <dbReference type="ARBA" id="ARBA00023125"/>
    </source>
</evidence>
<dbReference type="InterPro" id="IPR036390">
    <property type="entry name" value="WH_DNA-bd_sf"/>
</dbReference>
<dbReference type="InterPro" id="IPR005119">
    <property type="entry name" value="LysR_subst-bd"/>
</dbReference>
<evidence type="ECO:0000256" key="1">
    <source>
        <dbReference type="ARBA" id="ARBA00009437"/>
    </source>
</evidence>
<keyword evidence="7" id="KW-1185">Reference proteome</keyword>
<proteinExistence type="inferred from homology"/>
<keyword evidence="2" id="KW-0805">Transcription regulation</keyword>
<reference evidence="6 7" key="1">
    <citation type="submission" date="2016-04" db="EMBL/GenBank/DDBJ databases">
        <title>Deep-sea bacteria in the southern Pacific.</title>
        <authorList>
            <person name="Tang K."/>
        </authorList>
    </citation>
    <scope>NUCLEOTIDE SEQUENCE [LARGE SCALE GENOMIC DNA]</scope>
    <source>
        <strain evidence="6 7">JLT2014</strain>
        <plasmid evidence="7">ppaby2</plasmid>
    </source>
</reference>
<keyword evidence="6" id="KW-0614">Plasmid</keyword>
<evidence type="ECO:0000313" key="6">
    <source>
        <dbReference type="EMBL" id="APZ50593.1"/>
    </source>
</evidence>
<dbReference type="Gene3D" id="1.10.10.10">
    <property type="entry name" value="Winged helix-like DNA-binding domain superfamily/Winged helix DNA-binding domain"/>
    <property type="match status" value="1"/>
</dbReference>
<dbReference type="InterPro" id="IPR000847">
    <property type="entry name" value="LysR_HTH_N"/>
</dbReference>
<accession>A0A1P8UMJ3</accession>